<dbReference type="InterPro" id="IPR017441">
    <property type="entry name" value="Protein_kinase_ATP_BS"/>
</dbReference>
<reference evidence="31" key="1">
    <citation type="submission" date="2023-10" db="EMBL/GenBank/DDBJ databases">
        <authorList>
            <person name="Domelevo Entfellner J.-B."/>
        </authorList>
    </citation>
    <scope>NUCLEOTIDE SEQUENCE</scope>
</reference>
<feature type="transmembrane region" description="Helical" evidence="28">
    <location>
        <begin position="668"/>
        <end position="690"/>
    </location>
</feature>
<keyword evidence="11" id="KW-0808">Transferase</keyword>
<evidence type="ECO:0000256" key="6">
    <source>
        <dbReference type="ARBA" id="ARBA00022512"/>
    </source>
</evidence>
<evidence type="ECO:0000256" key="13">
    <source>
        <dbReference type="ARBA" id="ARBA00022729"/>
    </source>
</evidence>
<keyword evidence="14" id="KW-0677">Repeat</keyword>
<comment type="subcellular location">
    <subcellularLocation>
        <location evidence="3">Cell membrane</location>
    </subcellularLocation>
    <subcellularLocation>
        <location evidence="1">Membrane</location>
        <topology evidence="1">Peripheral membrane protein</topology>
    </subcellularLocation>
    <subcellularLocation>
        <location evidence="4">Membrane</location>
        <topology evidence="4">Single-pass type I membrane protein</topology>
    </subcellularLocation>
    <subcellularLocation>
        <location evidence="2">Secreted</location>
        <location evidence="2">Cell wall</location>
    </subcellularLocation>
</comment>
<evidence type="ECO:0000256" key="24">
    <source>
        <dbReference type="ARBA" id="ARBA00038043"/>
    </source>
</evidence>
<keyword evidence="32" id="KW-1185">Reference proteome</keyword>
<dbReference type="GO" id="GO:0006952">
    <property type="term" value="P:defense response"/>
    <property type="evidence" value="ECO:0007669"/>
    <property type="project" value="UniProtKB-KW"/>
</dbReference>
<dbReference type="InterPro" id="IPR001611">
    <property type="entry name" value="Leu-rich_rpt"/>
</dbReference>
<evidence type="ECO:0000256" key="1">
    <source>
        <dbReference type="ARBA" id="ARBA00004170"/>
    </source>
</evidence>
<evidence type="ECO:0000259" key="30">
    <source>
        <dbReference type="PROSITE" id="PS50011"/>
    </source>
</evidence>
<gene>
    <name evidence="31" type="ORF">AYBTSS11_LOCUS23131</name>
</gene>
<evidence type="ECO:0000256" key="16">
    <source>
        <dbReference type="ARBA" id="ARBA00022777"/>
    </source>
</evidence>
<evidence type="ECO:0000256" key="22">
    <source>
        <dbReference type="ARBA" id="ARBA00023170"/>
    </source>
</evidence>
<evidence type="ECO:0000256" key="9">
    <source>
        <dbReference type="ARBA" id="ARBA00022553"/>
    </source>
</evidence>
<evidence type="ECO:0000256" key="2">
    <source>
        <dbReference type="ARBA" id="ARBA00004191"/>
    </source>
</evidence>
<dbReference type="FunFam" id="3.80.10.10:FF:000400">
    <property type="entry name" value="Nuclear pore complex protein NUP107"/>
    <property type="match status" value="1"/>
</dbReference>
<feature type="domain" description="Protein kinase" evidence="30">
    <location>
        <begin position="733"/>
        <end position="1004"/>
    </location>
</feature>
<evidence type="ECO:0000256" key="19">
    <source>
        <dbReference type="ARBA" id="ARBA00022989"/>
    </source>
</evidence>
<evidence type="ECO:0000256" key="21">
    <source>
        <dbReference type="ARBA" id="ARBA00023157"/>
    </source>
</evidence>
<dbReference type="Proteomes" id="UP001189624">
    <property type="component" value="Chromosome 8"/>
</dbReference>
<keyword evidence="20 28" id="KW-0472">Membrane</keyword>
<dbReference type="PROSITE" id="PS00109">
    <property type="entry name" value="PROTEIN_KINASE_TYR"/>
    <property type="match status" value="1"/>
</dbReference>
<evidence type="ECO:0000256" key="28">
    <source>
        <dbReference type="SAM" id="Phobius"/>
    </source>
</evidence>
<proteinExistence type="inferred from homology"/>
<evidence type="ECO:0000256" key="4">
    <source>
        <dbReference type="ARBA" id="ARBA00004479"/>
    </source>
</evidence>
<evidence type="ECO:0000256" key="15">
    <source>
        <dbReference type="ARBA" id="ARBA00022741"/>
    </source>
</evidence>
<dbReference type="PROSITE" id="PS50011">
    <property type="entry name" value="PROTEIN_KINASE_DOM"/>
    <property type="match status" value="1"/>
</dbReference>
<dbReference type="GO" id="GO:0004674">
    <property type="term" value="F:protein serine/threonine kinase activity"/>
    <property type="evidence" value="ECO:0007669"/>
    <property type="project" value="UniProtKB-KW"/>
</dbReference>
<dbReference type="SUPFAM" id="SSF52058">
    <property type="entry name" value="L domain-like"/>
    <property type="match status" value="2"/>
</dbReference>
<evidence type="ECO:0000256" key="8">
    <source>
        <dbReference type="ARBA" id="ARBA00022527"/>
    </source>
</evidence>
<evidence type="ECO:0000256" key="14">
    <source>
        <dbReference type="ARBA" id="ARBA00022737"/>
    </source>
</evidence>
<evidence type="ECO:0000256" key="18">
    <source>
        <dbReference type="ARBA" id="ARBA00022840"/>
    </source>
</evidence>
<dbReference type="SUPFAM" id="SSF56112">
    <property type="entry name" value="Protein kinase-like (PK-like)"/>
    <property type="match status" value="1"/>
</dbReference>
<feature type="binding site" evidence="27">
    <location>
        <position position="762"/>
    </location>
    <ligand>
        <name>ATP</name>
        <dbReference type="ChEBI" id="CHEBI:30616"/>
    </ligand>
</feature>
<evidence type="ECO:0000256" key="7">
    <source>
        <dbReference type="ARBA" id="ARBA00022525"/>
    </source>
</evidence>
<dbReference type="InterPro" id="IPR011009">
    <property type="entry name" value="Kinase-like_dom_sf"/>
</dbReference>
<dbReference type="Pfam" id="PF00069">
    <property type="entry name" value="Pkinase"/>
    <property type="match status" value="1"/>
</dbReference>
<dbReference type="GO" id="GO:0009791">
    <property type="term" value="P:post-embryonic development"/>
    <property type="evidence" value="ECO:0007669"/>
    <property type="project" value="UniProtKB-ARBA"/>
</dbReference>
<keyword evidence="23" id="KW-0325">Glycoprotein</keyword>
<dbReference type="Pfam" id="PF00560">
    <property type="entry name" value="LRR_1"/>
    <property type="match status" value="8"/>
</dbReference>
<evidence type="ECO:0000313" key="32">
    <source>
        <dbReference type="Proteomes" id="UP001189624"/>
    </source>
</evidence>
<dbReference type="Gene3D" id="3.30.200.20">
    <property type="entry name" value="Phosphorylase Kinase, domain 1"/>
    <property type="match status" value="1"/>
</dbReference>
<evidence type="ECO:0000256" key="17">
    <source>
        <dbReference type="ARBA" id="ARBA00022821"/>
    </source>
</evidence>
<dbReference type="FunFam" id="3.80.10.10:FF:000453">
    <property type="entry name" value="Leucine-rich receptor-like protein kinase family protein"/>
    <property type="match status" value="1"/>
</dbReference>
<dbReference type="PROSITE" id="PS00107">
    <property type="entry name" value="PROTEIN_KINASE_ATP"/>
    <property type="match status" value="1"/>
</dbReference>
<evidence type="ECO:0000256" key="23">
    <source>
        <dbReference type="ARBA" id="ARBA00023180"/>
    </source>
</evidence>
<organism evidence="31 32">
    <name type="scientific">Sphenostylis stenocarpa</name>
    <dbReference type="NCBI Taxonomy" id="92480"/>
    <lineage>
        <taxon>Eukaryota</taxon>
        <taxon>Viridiplantae</taxon>
        <taxon>Streptophyta</taxon>
        <taxon>Embryophyta</taxon>
        <taxon>Tracheophyta</taxon>
        <taxon>Spermatophyta</taxon>
        <taxon>Magnoliopsida</taxon>
        <taxon>eudicotyledons</taxon>
        <taxon>Gunneridae</taxon>
        <taxon>Pentapetalae</taxon>
        <taxon>rosids</taxon>
        <taxon>fabids</taxon>
        <taxon>Fabales</taxon>
        <taxon>Fabaceae</taxon>
        <taxon>Papilionoideae</taxon>
        <taxon>50 kb inversion clade</taxon>
        <taxon>NPAAA clade</taxon>
        <taxon>indigoferoid/millettioid clade</taxon>
        <taxon>Phaseoleae</taxon>
        <taxon>Sphenostylis</taxon>
    </lineage>
</organism>
<dbReference type="InterPro" id="IPR008266">
    <property type="entry name" value="Tyr_kinase_AS"/>
</dbReference>
<evidence type="ECO:0000256" key="26">
    <source>
        <dbReference type="ARBA" id="ARBA00048679"/>
    </source>
</evidence>
<keyword evidence="15 27" id="KW-0547">Nucleotide-binding</keyword>
<dbReference type="GO" id="GO:0005886">
    <property type="term" value="C:plasma membrane"/>
    <property type="evidence" value="ECO:0007669"/>
    <property type="project" value="UniProtKB-SubCell"/>
</dbReference>
<comment type="catalytic activity">
    <reaction evidence="25">
        <text>L-threonyl-[protein] + ATP = O-phospho-L-threonyl-[protein] + ADP + H(+)</text>
        <dbReference type="Rhea" id="RHEA:46608"/>
        <dbReference type="Rhea" id="RHEA-COMP:11060"/>
        <dbReference type="Rhea" id="RHEA-COMP:11605"/>
        <dbReference type="ChEBI" id="CHEBI:15378"/>
        <dbReference type="ChEBI" id="CHEBI:30013"/>
        <dbReference type="ChEBI" id="CHEBI:30616"/>
        <dbReference type="ChEBI" id="CHEBI:61977"/>
        <dbReference type="ChEBI" id="CHEBI:456216"/>
        <dbReference type="EC" id="2.7.11.1"/>
    </reaction>
</comment>
<name>A0AA86SYN3_9FABA</name>
<dbReference type="Gene3D" id="1.10.510.10">
    <property type="entry name" value="Transferase(Phosphotransferase) domain 1"/>
    <property type="match status" value="1"/>
</dbReference>
<keyword evidence="12 28" id="KW-0812">Transmembrane</keyword>
<feature type="signal peptide" evidence="29">
    <location>
        <begin position="1"/>
        <end position="21"/>
    </location>
</feature>
<evidence type="ECO:0000256" key="5">
    <source>
        <dbReference type="ARBA" id="ARBA00012513"/>
    </source>
</evidence>
<dbReference type="InterPro" id="IPR000719">
    <property type="entry name" value="Prot_kinase_dom"/>
</dbReference>
<dbReference type="EC" id="2.7.11.1" evidence="5"/>
<accession>A0AA86SYN3</accession>
<dbReference type="FunFam" id="3.30.200.20:FF:000309">
    <property type="entry name" value="Leucine-rich repeat receptor protein kinase MSP1"/>
    <property type="match status" value="1"/>
</dbReference>
<dbReference type="InterPro" id="IPR051716">
    <property type="entry name" value="Plant_RL_S/T_kinase"/>
</dbReference>
<evidence type="ECO:0000256" key="25">
    <source>
        <dbReference type="ARBA" id="ARBA00047899"/>
    </source>
</evidence>
<keyword evidence="6" id="KW-0134">Cell wall</keyword>
<dbReference type="FunFam" id="3.80.10.10:FF:000177">
    <property type="entry name" value="Leucine-rich repeat receptor-like serine/threonine-protein kinase At1g17230"/>
    <property type="match status" value="1"/>
</dbReference>
<dbReference type="GO" id="GO:0051707">
    <property type="term" value="P:response to other organism"/>
    <property type="evidence" value="ECO:0007669"/>
    <property type="project" value="UniProtKB-ARBA"/>
</dbReference>
<dbReference type="Pfam" id="PF13855">
    <property type="entry name" value="LRR_8"/>
    <property type="match status" value="2"/>
</dbReference>
<evidence type="ECO:0000256" key="12">
    <source>
        <dbReference type="ARBA" id="ARBA00022692"/>
    </source>
</evidence>
<evidence type="ECO:0000256" key="11">
    <source>
        <dbReference type="ARBA" id="ARBA00022679"/>
    </source>
</evidence>
<keyword evidence="19 28" id="KW-1133">Transmembrane helix</keyword>
<dbReference type="EMBL" id="OY731405">
    <property type="protein sequence ID" value="CAJ1971133.1"/>
    <property type="molecule type" value="Genomic_DNA"/>
</dbReference>
<dbReference type="InterPro" id="IPR003591">
    <property type="entry name" value="Leu-rich_rpt_typical-subtyp"/>
</dbReference>
<evidence type="ECO:0000256" key="20">
    <source>
        <dbReference type="ARBA" id="ARBA00023136"/>
    </source>
</evidence>
<dbReference type="SMART" id="SM00369">
    <property type="entry name" value="LRR_TYP"/>
    <property type="match status" value="9"/>
</dbReference>
<keyword evidence="8" id="KW-0723">Serine/threonine-protein kinase</keyword>
<comment type="catalytic activity">
    <reaction evidence="26">
        <text>L-seryl-[protein] + ATP = O-phospho-L-seryl-[protein] + ADP + H(+)</text>
        <dbReference type="Rhea" id="RHEA:17989"/>
        <dbReference type="Rhea" id="RHEA-COMP:9863"/>
        <dbReference type="Rhea" id="RHEA-COMP:11604"/>
        <dbReference type="ChEBI" id="CHEBI:15378"/>
        <dbReference type="ChEBI" id="CHEBI:29999"/>
        <dbReference type="ChEBI" id="CHEBI:30616"/>
        <dbReference type="ChEBI" id="CHEBI:83421"/>
        <dbReference type="ChEBI" id="CHEBI:456216"/>
        <dbReference type="EC" id="2.7.11.1"/>
    </reaction>
</comment>
<feature type="chain" id="PRO_5041728596" description="non-specific serine/threonine protein kinase" evidence="29">
    <location>
        <begin position="22"/>
        <end position="1025"/>
    </location>
</feature>
<dbReference type="GO" id="GO:0005524">
    <property type="term" value="F:ATP binding"/>
    <property type="evidence" value="ECO:0007669"/>
    <property type="project" value="UniProtKB-UniRule"/>
</dbReference>
<protein>
    <recommendedName>
        <fullName evidence="5">non-specific serine/threonine protein kinase</fullName>
        <ecNumber evidence="5">2.7.11.1</ecNumber>
    </recommendedName>
</protein>
<keyword evidence="17" id="KW-0611">Plant defense</keyword>
<dbReference type="Gene3D" id="3.80.10.10">
    <property type="entry name" value="Ribonuclease Inhibitor"/>
    <property type="match status" value="3"/>
</dbReference>
<dbReference type="PANTHER" id="PTHR48053:SF168">
    <property type="entry name" value="LRR RECEPTOR-LIKE KINASE FAMILY PROTEIN"/>
    <property type="match status" value="1"/>
</dbReference>
<evidence type="ECO:0000313" key="31">
    <source>
        <dbReference type="EMBL" id="CAJ1971133.1"/>
    </source>
</evidence>
<sequence length="1025" mass="112423">MVCTKLSLILCSLLGLHFTQLLPFSPFAAFAATIAENQVREAGALLEWKASLENQSQTSLSSWTKGVSHCKWEEIICDKSNSVTTINVANHGLKGTLHTLNFSSFPNLLTLDVSNNSFNGTIPHQIANLSRVSQLIMNKNNFDGPIPISMVKLATLKILNLKNNHLSGPLPEEIAELRNLESLLFESNNLFGTIPPTIGRMTNLVELNLQLNSFNGTIHPSIRNLTNLKFLRLQQNSLSGRIPHFIGDMTNLLVLEIDQNKFTGPIPPHIGNLTKMVNLSLAVNMLSGPIPPSLGNLVNLKALELSRNDLSGVIPSTLGNLTSPIAFIVSSNKLEGRLPPGMNNYTNLINLQLSNNSFSGPLPQNICLGGSLLLFTAQNNNFTGPVPKSLKNCSTLLRLRLDGNQLSGNISDDFGVYPVLNYIDLSRNNFYGHISPNWAKCPGLSAIKMSNNNLSGSIPPELSQVPNLGELALSSNHLTGKVPKELENLTSLLKLSISNNELSGTIPTEIGALSKLDTLELSANNLDGPIPKRLGELFKLVNLNLSKNRLTESIPLEFRRLQALESLDLSYNFLNGEIPSALASMTRLETLNLSHNNLSGAIPSNFKDGLTTVDISNNQLRGPIPNSRAFLNASCDAFKNNKGLCGNVRCLVPCSSRNDKGKRNVTRLALGLTLGALLLVVLVVGVLLCIRYRRATEGKKEEAKEEKTHDHYAIWSYDGKLVYENIIDATEGFDDKYLIGEGGSASVYKAKLPTGEIVAVKKLNAASNEETPDLRAFKTEVEALAEIKHRNIVKSLGYCLHPRFSFLVYEFLEGGSLDKVLTNDTRATMFDWNMRVKVVKGVANALYHMHHGCFPPIIHRDISSKNILIDSDYEARISDFGTAKILNPDSRNLASFAGTYGYAAPELAYTMEVNEKCDVFSFGVLCLEIMMGKHPGDLISLLFSPSETPSAYNLLLKDVLDQRLPLPVKPVVEEVILIVKIAFACSSESPRFRPSMEQVYNEFVMPKPSSLNSLSIITLGQLVNY</sequence>
<evidence type="ECO:0000256" key="27">
    <source>
        <dbReference type="PROSITE-ProRule" id="PRU10141"/>
    </source>
</evidence>
<keyword evidence="13 29" id="KW-0732">Signal</keyword>
<evidence type="ECO:0000256" key="3">
    <source>
        <dbReference type="ARBA" id="ARBA00004236"/>
    </source>
</evidence>
<dbReference type="Pfam" id="PF08263">
    <property type="entry name" value="LRRNT_2"/>
    <property type="match status" value="1"/>
</dbReference>
<evidence type="ECO:0000256" key="29">
    <source>
        <dbReference type="SAM" id="SignalP"/>
    </source>
</evidence>
<keyword evidence="21" id="KW-1015">Disulfide bond</keyword>
<dbReference type="AlphaFoldDB" id="A0AA86SYN3"/>
<keyword evidence="7" id="KW-0964">Secreted</keyword>
<keyword evidence="9" id="KW-0597">Phosphoprotein</keyword>
<dbReference type="Gramene" id="rna-AYBTSS11_LOCUS23131">
    <property type="protein sequence ID" value="CAJ1971133.1"/>
    <property type="gene ID" value="gene-AYBTSS11_LOCUS23131"/>
</dbReference>
<keyword evidence="10" id="KW-0433">Leucine-rich repeat</keyword>
<keyword evidence="16" id="KW-0418">Kinase</keyword>
<dbReference type="InterPro" id="IPR013210">
    <property type="entry name" value="LRR_N_plant-typ"/>
</dbReference>
<evidence type="ECO:0000256" key="10">
    <source>
        <dbReference type="ARBA" id="ARBA00022614"/>
    </source>
</evidence>
<keyword evidence="18 27" id="KW-0067">ATP-binding</keyword>
<dbReference type="InterPro" id="IPR032675">
    <property type="entry name" value="LRR_dom_sf"/>
</dbReference>
<dbReference type="PANTHER" id="PTHR48053">
    <property type="entry name" value="LEUCINE RICH REPEAT FAMILY PROTEIN, EXPRESSED"/>
    <property type="match status" value="1"/>
</dbReference>
<comment type="similarity">
    <text evidence="24">Belongs to the polygalacturonase-inhibiting protein family.</text>
</comment>
<dbReference type="FunFam" id="1.10.510.10:FF:000445">
    <property type="entry name" value="MDIS1-interacting receptor like kinase 2"/>
    <property type="match status" value="1"/>
</dbReference>
<keyword evidence="22" id="KW-0675">Receptor</keyword>